<protein>
    <submittedName>
        <fullName evidence="2">Uncharacterized protein</fullName>
    </submittedName>
</protein>
<dbReference type="VEuPathDB" id="TriTrypDB:LtaPh_2724200"/>
<feature type="region of interest" description="Disordered" evidence="1">
    <location>
        <begin position="161"/>
        <end position="185"/>
    </location>
</feature>
<proteinExistence type="predicted"/>
<name>A0A640KQY6_LEITA</name>
<comment type="caution">
    <text evidence="2">The sequence shown here is derived from an EMBL/GenBank/DDBJ whole genome shotgun (WGS) entry which is preliminary data.</text>
</comment>
<dbReference type="OrthoDB" id="262426at2759"/>
<reference evidence="2" key="1">
    <citation type="submission" date="2019-11" db="EMBL/GenBank/DDBJ databases">
        <title>Leishmania tarentolae CDS.</title>
        <authorList>
            <person name="Goto Y."/>
            <person name="Yamagishi J."/>
        </authorList>
    </citation>
    <scope>NUCLEOTIDE SEQUENCE [LARGE SCALE GENOMIC DNA]</scope>
    <source>
        <strain evidence="2">Parrot Tar II</strain>
    </source>
</reference>
<accession>A0A640KQY6</accession>
<dbReference type="AlphaFoldDB" id="A0A640KQY6"/>
<dbReference type="EMBL" id="BLBS01000037">
    <property type="protein sequence ID" value="GET89889.1"/>
    <property type="molecule type" value="Genomic_DNA"/>
</dbReference>
<dbReference type="Proteomes" id="UP000419144">
    <property type="component" value="Unassembled WGS sequence"/>
</dbReference>
<organism evidence="2 3">
    <name type="scientific">Leishmania tarentolae</name>
    <name type="common">Sauroleishmania tarentolae</name>
    <dbReference type="NCBI Taxonomy" id="5689"/>
    <lineage>
        <taxon>Eukaryota</taxon>
        <taxon>Discoba</taxon>
        <taxon>Euglenozoa</taxon>
        <taxon>Kinetoplastea</taxon>
        <taxon>Metakinetoplastina</taxon>
        <taxon>Trypanosomatida</taxon>
        <taxon>Trypanosomatidae</taxon>
        <taxon>Leishmaniinae</taxon>
        <taxon>Leishmania</taxon>
        <taxon>lizard Leishmania</taxon>
    </lineage>
</organism>
<keyword evidence="3" id="KW-1185">Reference proteome</keyword>
<evidence type="ECO:0000256" key="1">
    <source>
        <dbReference type="SAM" id="MobiDB-lite"/>
    </source>
</evidence>
<evidence type="ECO:0000313" key="3">
    <source>
        <dbReference type="Proteomes" id="UP000419144"/>
    </source>
</evidence>
<evidence type="ECO:0000313" key="2">
    <source>
        <dbReference type="EMBL" id="GET89889.1"/>
    </source>
</evidence>
<sequence>MYLWENVAGLSVELWASQGLSRCTEPYGLDAYLHFSSRFLFHFRLRCIIIIFSQSCSVLRVRLVLCGKSYFFSHPSHIVSQLIIAPAVVMSQDNDDWGDMVLPGVYMIQRSICSGTITGPVTPEKMVNLELVHLEINETEKYIELLQKSNNEIAAYLKERRESRSAEEEGGGAASMMELSDGGVEEEDDDVVFREALEENALVIARKKRELEQLRTLISGQRCGCLCAHTQHYDPQPIAGLRNETRITL</sequence>
<gene>
    <name evidence="2" type="ORF">LtaPh_2724200</name>
</gene>